<dbReference type="InterPro" id="IPR046335">
    <property type="entry name" value="LacI/GalR-like_sensor"/>
</dbReference>
<dbReference type="GO" id="GO:0000976">
    <property type="term" value="F:transcription cis-regulatory region binding"/>
    <property type="evidence" value="ECO:0007669"/>
    <property type="project" value="TreeGrafter"/>
</dbReference>
<sequence length="342" mass="36783">MQDVARLANVSTKTVSNVINGNPKATEETKQRVLEAIDLLGYRLNVTARNLRQGRTGQISLAIPELKNPYFGELADLVLEEAKSYGLKVLVQQTNFDREAELAILEGAQALGVDGVIFSPLLLGPADARYFHVDFPLVLIGESVFDVGLDHVSMSNVEAARAATEHLIDIGCRKIALIGSDPDEERGASGLRLRGYKEALTAHGLPVDRTLIAGTDRWHSDKGAAAVSTLLAKDAGIDGIVALNDLLAFGAIHELSRHGRRVPQDVAVVGFDDTEAAGYSLPSLSSVNPGRADIARNSVRFLHERITQSSGAHAAEPPRLYMAPFEVIQRDTTTPEGAQPRA</sequence>
<dbReference type="Proteomes" id="UP000093501">
    <property type="component" value="Unassembled WGS sequence"/>
</dbReference>
<dbReference type="SUPFAM" id="SSF47413">
    <property type="entry name" value="lambda repressor-like DNA-binding domains"/>
    <property type="match status" value="1"/>
</dbReference>
<protein>
    <submittedName>
        <fullName evidence="1">Uncharacterized protein</fullName>
    </submittedName>
</protein>
<gene>
    <name evidence="1" type="ORF">BCR15_07860</name>
</gene>
<dbReference type="InterPro" id="IPR010982">
    <property type="entry name" value="Lambda_DNA-bd_dom_sf"/>
</dbReference>
<dbReference type="GO" id="GO:0003700">
    <property type="term" value="F:DNA-binding transcription factor activity"/>
    <property type="evidence" value="ECO:0007669"/>
    <property type="project" value="TreeGrafter"/>
</dbReference>
<dbReference type="InterPro" id="IPR028082">
    <property type="entry name" value="Peripla_BP_I"/>
</dbReference>
<accession>A0A1C0AIW8</accession>
<dbReference type="RefSeq" id="WP_068752407.1">
    <property type="nucleotide sequence ID" value="NZ_MBQD01000024.1"/>
</dbReference>
<evidence type="ECO:0000313" key="2">
    <source>
        <dbReference type="Proteomes" id="UP000093501"/>
    </source>
</evidence>
<proteinExistence type="predicted"/>
<reference evidence="2" key="1">
    <citation type="submission" date="2016-07" db="EMBL/GenBank/DDBJ databases">
        <authorList>
            <person name="Florea S."/>
            <person name="Webb J.S."/>
            <person name="Jaromczyk J."/>
            <person name="Schardl C.L."/>
        </authorList>
    </citation>
    <scope>NUCLEOTIDE SEQUENCE [LARGE SCALE GENOMIC DNA]</scope>
    <source>
        <strain evidence="2">IPBSL-7</strain>
    </source>
</reference>
<dbReference type="Pfam" id="PF13377">
    <property type="entry name" value="Peripla_BP_3"/>
    <property type="match status" value="1"/>
</dbReference>
<dbReference type="InterPro" id="IPR000843">
    <property type="entry name" value="HTH_LacI"/>
</dbReference>
<evidence type="ECO:0000313" key="1">
    <source>
        <dbReference type="EMBL" id="OCL32058.1"/>
    </source>
</evidence>
<dbReference type="PROSITE" id="PS50932">
    <property type="entry name" value="HTH_LACI_2"/>
    <property type="match status" value="1"/>
</dbReference>
<dbReference type="Gene3D" id="1.10.260.40">
    <property type="entry name" value="lambda repressor-like DNA-binding domains"/>
    <property type="match status" value="1"/>
</dbReference>
<dbReference type="CDD" id="cd01392">
    <property type="entry name" value="HTH_LacI"/>
    <property type="match status" value="1"/>
</dbReference>
<keyword evidence="2" id="KW-1185">Reference proteome</keyword>
<dbReference type="SUPFAM" id="SSF53822">
    <property type="entry name" value="Periplasmic binding protein-like I"/>
    <property type="match status" value="1"/>
</dbReference>
<dbReference type="EMBL" id="MBQD01000024">
    <property type="protein sequence ID" value="OCL32058.1"/>
    <property type="molecule type" value="Genomic_DNA"/>
</dbReference>
<dbReference type="PANTHER" id="PTHR30146:SF109">
    <property type="entry name" value="HTH-TYPE TRANSCRIPTIONAL REGULATOR GALS"/>
    <property type="match status" value="1"/>
</dbReference>
<organism evidence="1 2">
    <name type="scientific">Tessaracoccus lapidicaptus</name>
    <dbReference type="NCBI Taxonomy" id="1427523"/>
    <lineage>
        <taxon>Bacteria</taxon>
        <taxon>Bacillati</taxon>
        <taxon>Actinomycetota</taxon>
        <taxon>Actinomycetes</taxon>
        <taxon>Propionibacteriales</taxon>
        <taxon>Propionibacteriaceae</taxon>
        <taxon>Tessaracoccus</taxon>
    </lineage>
</organism>
<dbReference type="Gene3D" id="3.40.50.2300">
    <property type="match status" value="2"/>
</dbReference>
<dbReference type="AlphaFoldDB" id="A0A1C0AIW8"/>
<dbReference type="PANTHER" id="PTHR30146">
    <property type="entry name" value="LACI-RELATED TRANSCRIPTIONAL REPRESSOR"/>
    <property type="match status" value="1"/>
</dbReference>
<comment type="caution">
    <text evidence="1">The sequence shown here is derived from an EMBL/GenBank/DDBJ whole genome shotgun (WGS) entry which is preliminary data.</text>
</comment>
<name>A0A1C0AIW8_9ACTN</name>
<dbReference type="CDD" id="cd06267">
    <property type="entry name" value="PBP1_LacI_sugar_binding-like"/>
    <property type="match status" value="1"/>
</dbReference>
<dbReference type="Pfam" id="PF00356">
    <property type="entry name" value="LacI"/>
    <property type="match status" value="1"/>
</dbReference>
<dbReference type="SMART" id="SM00354">
    <property type="entry name" value="HTH_LACI"/>
    <property type="match status" value="1"/>
</dbReference>
<dbReference type="PROSITE" id="PS00356">
    <property type="entry name" value="HTH_LACI_1"/>
    <property type="match status" value="1"/>
</dbReference>